<feature type="domain" description="Aminoglycoside phosphotransferase" evidence="1">
    <location>
        <begin position="127"/>
        <end position="183"/>
    </location>
</feature>
<dbReference type="Pfam" id="PF01636">
    <property type="entry name" value="APH"/>
    <property type="match status" value="1"/>
</dbReference>
<keyword evidence="3" id="KW-1185">Reference proteome</keyword>
<accession>A0ABU6CLB2</accession>
<dbReference type="InterPro" id="IPR002575">
    <property type="entry name" value="Aminoglycoside_PTrfase"/>
</dbReference>
<reference evidence="2 3" key="1">
    <citation type="submission" date="2022-10" db="EMBL/GenBank/DDBJ databases">
        <authorList>
            <person name="Xie J."/>
            <person name="Shen N."/>
        </authorList>
    </citation>
    <scope>NUCLEOTIDE SEQUENCE [LARGE SCALE GENOMIC DNA]</scope>
    <source>
        <strain evidence="2 3">DSM 41681</strain>
    </source>
</reference>
<sequence length="272" mass="29140">MTSVEGLASGDVEPLSGGLANAGAVFRRGQVVDRPAPPHADALHAHLAALRRRGFDGAPLPVGRSADGRREQLTYIKGEVALPPFPAWAMTDEVLRSVGVLLRRMHDAATEIPADADWSRDFADPVGGPVLCHNDVCPENVIFRDGRAIALIDFDTAAPGRAVWDVAMTARYWIPVRDPLSAAGTYPEGLDVARRLAVLAGAYGLPAADRAALPAVIEQATEVCRAFVARRVTHGDPVFIEALAQRGGWGGWDRLQAWQADRRGEFEAALMG</sequence>
<protein>
    <submittedName>
        <fullName evidence="2">Phosphotransferase</fullName>
    </submittedName>
</protein>
<dbReference type="RefSeq" id="WP_324773329.1">
    <property type="nucleotide sequence ID" value="NZ_BAAATS010000002.1"/>
</dbReference>
<dbReference type="SUPFAM" id="SSF56112">
    <property type="entry name" value="Protein kinase-like (PK-like)"/>
    <property type="match status" value="1"/>
</dbReference>
<name>A0ABU6CLB2_9ACTN</name>
<proteinExistence type="predicted"/>
<comment type="caution">
    <text evidence="2">The sequence shown here is derived from an EMBL/GenBank/DDBJ whole genome shotgun (WGS) entry which is preliminary data.</text>
</comment>
<evidence type="ECO:0000313" key="3">
    <source>
        <dbReference type="Proteomes" id="UP001352223"/>
    </source>
</evidence>
<evidence type="ECO:0000313" key="2">
    <source>
        <dbReference type="EMBL" id="MEB3965239.1"/>
    </source>
</evidence>
<evidence type="ECO:0000259" key="1">
    <source>
        <dbReference type="Pfam" id="PF01636"/>
    </source>
</evidence>
<dbReference type="InterPro" id="IPR011009">
    <property type="entry name" value="Kinase-like_dom_sf"/>
</dbReference>
<gene>
    <name evidence="2" type="ORF">OKJ48_34190</name>
</gene>
<dbReference type="EMBL" id="JAOZYB010000326">
    <property type="protein sequence ID" value="MEB3965239.1"/>
    <property type="molecule type" value="Genomic_DNA"/>
</dbReference>
<organism evidence="2 3">
    <name type="scientific">Streptomyces kunmingensis</name>
    <dbReference type="NCBI Taxonomy" id="68225"/>
    <lineage>
        <taxon>Bacteria</taxon>
        <taxon>Bacillati</taxon>
        <taxon>Actinomycetota</taxon>
        <taxon>Actinomycetes</taxon>
        <taxon>Kitasatosporales</taxon>
        <taxon>Streptomycetaceae</taxon>
        <taxon>Streptomyces</taxon>
    </lineage>
</organism>
<dbReference type="Gene3D" id="3.90.1200.10">
    <property type="match status" value="1"/>
</dbReference>
<dbReference type="Proteomes" id="UP001352223">
    <property type="component" value="Unassembled WGS sequence"/>
</dbReference>